<dbReference type="PANTHER" id="PTHR42877">
    <property type="entry name" value="L-ORNITHINE N(5)-MONOOXYGENASE-RELATED"/>
    <property type="match status" value="1"/>
</dbReference>
<keyword evidence="3" id="KW-0812">Transmembrane</keyword>
<evidence type="ECO:0008006" key="6">
    <source>
        <dbReference type="Google" id="ProtNLM"/>
    </source>
</evidence>
<dbReference type="Proteomes" id="UP000019471">
    <property type="component" value="Unassembled WGS sequence"/>
</dbReference>
<name>W9X7P6_9EURO</name>
<dbReference type="InterPro" id="IPR036188">
    <property type="entry name" value="FAD/NAD-bd_sf"/>
</dbReference>
<keyword evidence="5" id="KW-1185">Reference proteome</keyword>
<protein>
    <recommendedName>
        <fullName evidence="6">FAD/NAD(P)-binding domain-containing protein</fullName>
    </recommendedName>
</protein>
<sequence>MDKAEPKVQRIFCVIVGAGLTGVSLGYQILRTHTLRHEEFRIFDRNQDFGGVWESNRYPGAACDIPSHAYQMRLYLNANWTKKLADGKEIQQYYANMADCQGLRQCTIFGVEVHYAKWCESLSLWEILIEERKTGKRTKWLANVLFDNGGGFHRPKYANIPGRDSFKGVQVHTAKWPDDIDLRGKRVALVGTGPSAAQVGPQIQPIVKQLHVFQRSSGHVLPRNNHVIPSWRRKVFEWCYPLLWVYHVWYCWFFNTTKPMWMEGTKENQTMHEAGIAFLEQEVKDPVVREKLRPRAAFGCKRVLFLDDWYSMFNHANVELITDKPVKLTENAIVTKPTHLTTQTERDKDPDGAYLQKLEELDNSETTREIDVLIWGTGFDMNDSGGHFQIYGINGVNLSKHWGDYPQTYWGVAVTGFPNLFLTLGPNSVNYWSNVTTVAEIQINWHCKMLAHIKHQGALGPYALHPRPDIQDDFNNWLKNNRGNPTFLTAGCATYHVTPSGATPMYNHFRVFTTWWKMRKPAYHEFVESSTSSKVLAYGKVI</sequence>
<comment type="caution">
    <text evidence="4">The sequence shown here is derived from an EMBL/GenBank/DDBJ whole genome shotgun (WGS) entry which is preliminary data.</text>
</comment>
<organism evidence="4 5">
    <name type="scientific">Cladophialophora psammophila CBS 110553</name>
    <dbReference type="NCBI Taxonomy" id="1182543"/>
    <lineage>
        <taxon>Eukaryota</taxon>
        <taxon>Fungi</taxon>
        <taxon>Dikarya</taxon>
        <taxon>Ascomycota</taxon>
        <taxon>Pezizomycotina</taxon>
        <taxon>Eurotiomycetes</taxon>
        <taxon>Chaetothyriomycetidae</taxon>
        <taxon>Chaetothyriales</taxon>
        <taxon>Herpotrichiellaceae</taxon>
        <taxon>Cladophialophora</taxon>
    </lineage>
</organism>
<dbReference type="AlphaFoldDB" id="W9X7P6"/>
<dbReference type="GeneID" id="19195319"/>
<keyword evidence="3" id="KW-0472">Membrane</keyword>
<proteinExistence type="inferred from homology"/>
<dbReference type="Pfam" id="PF13450">
    <property type="entry name" value="NAD_binding_8"/>
    <property type="match status" value="1"/>
</dbReference>
<reference evidence="4 5" key="1">
    <citation type="submission" date="2013-03" db="EMBL/GenBank/DDBJ databases">
        <title>The Genome Sequence of Cladophialophora psammophila CBS 110553.</title>
        <authorList>
            <consortium name="The Broad Institute Genomics Platform"/>
            <person name="Cuomo C."/>
            <person name="de Hoog S."/>
            <person name="Gorbushina A."/>
            <person name="Walker B."/>
            <person name="Young S.K."/>
            <person name="Zeng Q."/>
            <person name="Gargeya S."/>
            <person name="Fitzgerald M."/>
            <person name="Haas B."/>
            <person name="Abouelleil A."/>
            <person name="Allen A.W."/>
            <person name="Alvarado L."/>
            <person name="Arachchi H.M."/>
            <person name="Berlin A.M."/>
            <person name="Chapman S.B."/>
            <person name="Gainer-Dewar J."/>
            <person name="Goldberg J."/>
            <person name="Griggs A."/>
            <person name="Gujja S."/>
            <person name="Hansen M."/>
            <person name="Howarth C."/>
            <person name="Imamovic A."/>
            <person name="Ireland A."/>
            <person name="Larimer J."/>
            <person name="McCowan C."/>
            <person name="Murphy C."/>
            <person name="Pearson M."/>
            <person name="Poon T.W."/>
            <person name="Priest M."/>
            <person name="Roberts A."/>
            <person name="Saif S."/>
            <person name="Shea T."/>
            <person name="Sisk P."/>
            <person name="Sykes S."/>
            <person name="Wortman J."/>
            <person name="Nusbaum C."/>
            <person name="Birren B."/>
        </authorList>
    </citation>
    <scope>NUCLEOTIDE SEQUENCE [LARGE SCALE GENOMIC DNA]</scope>
    <source>
        <strain evidence="4 5">CBS 110553</strain>
    </source>
</reference>
<dbReference type="OrthoDB" id="74360at2759"/>
<evidence type="ECO:0000256" key="3">
    <source>
        <dbReference type="SAM" id="Phobius"/>
    </source>
</evidence>
<comment type="cofactor">
    <cofactor evidence="1">
        <name>FAD</name>
        <dbReference type="ChEBI" id="CHEBI:57692"/>
    </cofactor>
</comment>
<evidence type="ECO:0000313" key="4">
    <source>
        <dbReference type="EMBL" id="EXJ66474.1"/>
    </source>
</evidence>
<keyword evidence="3" id="KW-1133">Transmembrane helix</keyword>
<accession>W9X7P6</accession>
<evidence type="ECO:0000256" key="1">
    <source>
        <dbReference type="ARBA" id="ARBA00001974"/>
    </source>
</evidence>
<dbReference type="Gene3D" id="3.50.50.60">
    <property type="entry name" value="FAD/NAD(P)-binding domain"/>
    <property type="match status" value="2"/>
</dbReference>
<feature type="transmembrane region" description="Helical" evidence="3">
    <location>
        <begin position="12"/>
        <end position="30"/>
    </location>
</feature>
<gene>
    <name evidence="4" type="ORF">A1O5_10626</name>
</gene>
<comment type="similarity">
    <text evidence="2">Belongs to the FAD-binding monooxygenase family.</text>
</comment>
<evidence type="ECO:0000256" key="2">
    <source>
        <dbReference type="ARBA" id="ARBA00010139"/>
    </source>
</evidence>
<dbReference type="HOGENOM" id="CLU_006937_7_1_1"/>
<evidence type="ECO:0000313" key="5">
    <source>
        <dbReference type="Proteomes" id="UP000019471"/>
    </source>
</evidence>
<dbReference type="InterPro" id="IPR051209">
    <property type="entry name" value="FAD-bind_Monooxygenase_sf"/>
</dbReference>
<dbReference type="PANTHER" id="PTHR42877:SF4">
    <property type="entry name" value="FAD_NAD(P)-BINDING DOMAIN-CONTAINING PROTEIN-RELATED"/>
    <property type="match status" value="1"/>
</dbReference>
<dbReference type="eggNOG" id="KOG1399">
    <property type="taxonomic scope" value="Eukaryota"/>
</dbReference>
<dbReference type="RefSeq" id="XP_007749392.1">
    <property type="nucleotide sequence ID" value="XM_007751202.1"/>
</dbReference>
<dbReference type="SUPFAM" id="SSF51905">
    <property type="entry name" value="FAD/NAD(P)-binding domain"/>
    <property type="match status" value="2"/>
</dbReference>
<dbReference type="EMBL" id="AMGX01000020">
    <property type="protein sequence ID" value="EXJ66474.1"/>
    <property type="molecule type" value="Genomic_DNA"/>
</dbReference>